<sequence>MASLIYANISEKFPCLSKAELISLLGKNAQFKEVASFTGMEIFEIGDVNEAIKAQRYSSTIKSVGMLSLIIDSVGEVKFFECLGLPKDVKVKRIQGMNRGLRREKAVKKVIEIIDRECGTATLEHRGGPFEVFLTDGVVIAGVQLSAEGKGEIMQKNPHNLPFYKPGALNPWYARLLVNLASPDMGKVLLDPFCGTATIPLAASEVWGVESLCSDIRRDMCAGAKKNLESLSKTPYEVIRADASFLPLRGGSFSYAVSDPPYNRSVRSLYSNASDLISRANKQIYDLIRPGGIVVLSVDEGLALKMKVPDGFEVRFRCPMYVHNRLTRTIMVMVKTRL</sequence>
<dbReference type="CDD" id="cd02440">
    <property type="entry name" value="AdoMet_MTases"/>
    <property type="match status" value="1"/>
</dbReference>
<accession>A0A7J3SMQ0</accession>
<dbReference type="PROSITE" id="PS00092">
    <property type="entry name" value="N6_MTASE"/>
    <property type="match status" value="1"/>
</dbReference>
<dbReference type="InterPro" id="IPR029063">
    <property type="entry name" value="SAM-dependent_MTases_sf"/>
</dbReference>
<dbReference type="SUPFAM" id="SSF53335">
    <property type="entry name" value="S-adenosyl-L-methionine-dependent methyltransferases"/>
    <property type="match status" value="1"/>
</dbReference>
<dbReference type="Pfam" id="PF01170">
    <property type="entry name" value="UPF0020"/>
    <property type="match status" value="1"/>
</dbReference>
<reference evidence="2" key="1">
    <citation type="journal article" date="2020" name="mSystems">
        <title>Genome- and Community-Level Interaction Insights into Carbon Utilization and Element Cycling Functions of Hydrothermarchaeota in Hydrothermal Sediment.</title>
        <authorList>
            <person name="Zhou Z."/>
            <person name="Liu Y."/>
            <person name="Xu W."/>
            <person name="Pan J."/>
            <person name="Luo Z.H."/>
            <person name="Li M."/>
        </authorList>
    </citation>
    <scope>NUCLEOTIDE SEQUENCE [LARGE SCALE GENOMIC DNA]</scope>
    <source>
        <strain evidence="2">SpSt-885</strain>
    </source>
</reference>
<dbReference type="GO" id="GO:0016423">
    <property type="term" value="F:tRNA (guanine) methyltransferase activity"/>
    <property type="evidence" value="ECO:0007669"/>
    <property type="project" value="TreeGrafter"/>
</dbReference>
<organism evidence="2">
    <name type="scientific">Fervidicoccus fontis</name>
    <dbReference type="NCBI Taxonomy" id="683846"/>
    <lineage>
        <taxon>Archaea</taxon>
        <taxon>Thermoproteota</taxon>
        <taxon>Thermoprotei</taxon>
        <taxon>Fervidicoccales</taxon>
        <taxon>Fervidicoccaceae</taxon>
        <taxon>Fervidicoccus</taxon>
    </lineage>
</organism>
<evidence type="ECO:0000259" key="1">
    <source>
        <dbReference type="Pfam" id="PF01170"/>
    </source>
</evidence>
<dbReference type="InterPro" id="IPR002052">
    <property type="entry name" value="DNA_methylase_N6_adenine_CS"/>
</dbReference>
<dbReference type="InterPro" id="IPR000241">
    <property type="entry name" value="RlmKL-like_Mtase"/>
</dbReference>
<feature type="domain" description="Ribosomal RNA large subunit methyltransferase K/L-like methyltransferase" evidence="1">
    <location>
        <begin position="162"/>
        <end position="300"/>
    </location>
</feature>
<proteinExistence type="predicted"/>
<dbReference type="PANTHER" id="PTHR14911">
    <property type="entry name" value="THUMP DOMAIN-CONTAINING"/>
    <property type="match status" value="1"/>
</dbReference>
<dbReference type="EMBL" id="DTLS01000182">
    <property type="protein sequence ID" value="HGZ60817.1"/>
    <property type="molecule type" value="Genomic_DNA"/>
</dbReference>
<dbReference type="GO" id="GO:0030488">
    <property type="term" value="P:tRNA methylation"/>
    <property type="evidence" value="ECO:0007669"/>
    <property type="project" value="TreeGrafter"/>
</dbReference>
<evidence type="ECO:0000313" key="2">
    <source>
        <dbReference type="EMBL" id="HGZ60817.1"/>
    </source>
</evidence>
<dbReference type="PANTHER" id="PTHR14911:SF21">
    <property type="entry name" value="N2-METHYLGUANOSINE TRNA METHYLTRANSFERASE"/>
    <property type="match status" value="1"/>
</dbReference>
<dbReference type="AlphaFoldDB" id="A0A7J3SMQ0"/>
<protein>
    <recommendedName>
        <fullName evidence="1">Ribosomal RNA large subunit methyltransferase K/L-like methyltransferase domain-containing protein</fullName>
    </recommendedName>
</protein>
<comment type="caution">
    <text evidence="2">The sequence shown here is derived from an EMBL/GenBank/DDBJ whole genome shotgun (WGS) entry which is preliminary data.</text>
</comment>
<dbReference type="Gene3D" id="3.40.50.150">
    <property type="entry name" value="Vaccinia Virus protein VP39"/>
    <property type="match status" value="1"/>
</dbReference>
<dbReference type="GO" id="GO:0003676">
    <property type="term" value="F:nucleic acid binding"/>
    <property type="evidence" value="ECO:0007669"/>
    <property type="project" value="InterPro"/>
</dbReference>
<name>A0A7J3SMQ0_9CREN</name>
<gene>
    <name evidence="2" type="ORF">ENW83_06455</name>
</gene>